<evidence type="ECO:0000313" key="1">
    <source>
        <dbReference type="EMBL" id="KAK1866713.1"/>
    </source>
</evidence>
<proteinExistence type="predicted"/>
<evidence type="ECO:0000313" key="2">
    <source>
        <dbReference type="Proteomes" id="UP000798662"/>
    </source>
</evidence>
<dbReference type="Proteomes" id="UP000798662">
    <property type="component" value="Chromosome 2"/>
</dbReference>
<protein>
    <submittedName>
        <fullName evidence="1">Uncharacterized protein</fullName>
    </submittedName>
</protein>
<name>A0ACC3C9Z6_PYRYE</name>
<sequence length="620" mass="63304">MAPSVSALSAMPAYRYDRVREAACADANPVIEAPVPLRPPRYGGGSCSAPPSPPTRPLPPPPPAAVAAGVATPPPPPPALPSPRLLRAVASDASLDTLSLRLRRSAGATGGRTSSAAAGRGGACSVVTRELALVGRLYGAASAAAARRAVAAGGDAGAAGEVAAQPPPSRLASAVGLPQCAVASLPPLPTFSDFCAYYDDRLRGADEERRLYQVLRRDSAKVPVATVAATIRSLLSARGSPLYERNARIAVETVLYGLHSDPLVTVYTPADLAGPRLAASLAAAESTGALQGALAALAPGRFAGMLMDWTDLLEDAGPGIECSCPAAAAAAAAAEAAAEAAAARAEAASRRRTMPDSWASSLSLDDDAVDAGALLVPGARACGGVDDGDVPLGCSPPSMSIISTSSSADSHLSVPEPACSPHTLICEYHSGRGAASAAADSGAADDGDTWVCAGSLNAFCESKGLLTPRAIATVVRLYGRHGRLSSAGFCRLFQALTTCGAVGSAVGYWFRVLDHDLDGVIGAGDVRHYYAHKRVLGHEAEPDVVLTCVRHVWTRLVAMAGGRTGGLRPRDLRALTDKEREFVLCALLVRRVDDGGLVNVCATLRLTSDEEEGAPLGVVS</sequence>
<gene>
    <name evidence="1" type="ORF">I4F81_009229</name>
</gene>
<keyword evidence="2" id="KW-1185">Reference proteome</keyword>
<reference evidence="1" key="1">
    <citation type="submission" date="2019-11" db="EMBL/GenBank/DDBJ databases">
        <title>Nori genome reveals adaptations in red seaweeds to the harsh intertidal environment.</title>
        <authorList>
            <person name="Wang D."/>
            <person name="Mao Y."/>
        </authorList>
    </citation>
    <scope>NUCLEOTIDE SEQUENCE</scope>
    <source>
        <tissue evidence="1">Gametophyte</tissue>
    </source>
</reference>
<accession>A0ACC3C9Z6</accession>
<organism evidence="1 2">
    <name type="scientific">Pyropia yezoensis</name>
    <name type="common">Susabi-nori</name>
    <name type="synonym">Porphyra yezoensis</name>
    <dbReference type="NCBI Taxonomy" id="2788"/>
    <lineage>
        <taxon>Eukaryota</taxon>
        <taxon>Rhodophyta</taxon>
        <taxon>Bangiophyceae</taxon>
        <taxon>Bangiales</taxon>
        <taxon>Bangiaceae</taxon>
        <taxon>Pyropia</taxon>
    </lineage>
</organism>
<dbReference type="EMBL" id="CM020619">
    <property type="protein sequence ID" value="KAK1866713.1"/>
    <property type="molecule type" value="Genomic_DNA"/>
</dbReference>
<comment type="caution">
    <text evidence="1">The sequence shown here is derived from an EMBL/GenBank/DDBJ whole genome shotgun (WGS) entry which is preliminary data.</text>
</comment>